<organism evidence="3 4">
    <name type="scientific">Kitasatospora viridis</name>
    <dbReference type="NCBI Taxonomy" id="281105"/>
    <lineage>
        <taxon>Bacteria</taxon>
        <taxon>Bacillati</taxon>
        <taxon>Actinomycetota</taxon>
        <taxon>Actinomycetes</taxon>
        <taxon>Kitasatosporales</taxon>
        <taxon>Streptomycetaceae</taxon>
        <taxon>Kitasatospora</taxon>
    </lineage>
</organism>
<dbReference type="PANTHER" id="PTHR33627">
    <property type="entry name" value="TRANSPOSASE"/>
    <property type="match status" value="1"/>
</dbReference>
<dbReference type="AlphaFoldDB" id="A0A561UMF1"/>
<dbReference type="Pfam" id="PF13546">
    <property type="entry name" value="DDE_5"/>
    <property type="match status" value="1"/>
</dbReference>
<evidence type="ECO:0000256" key="1">
    <source>
        <dbReference type="SAM" id="MobiDB-lite"/>
    </source>
</evidence>
<dbReference type="InterPro" id="IPR038721">
    <property type="entry name" value="IS701-like_DDE_dom"/>
</dbReference>
<feature type="region of interest" description="Disordered" evidence="1">
    <location>
        <begin position="249"/>
        <end position="273"/>
    </location>
</feature>
<evidence type="ECO:0000259" key="2">
    <source>
        <dbReference type="Pfam" id="PF13546"/>
    </source>
</evidence>
<name>A0A561UMF1_9ACTN</name>
<accession>A0A561UMF1</accession>
<proteinExistence type="predicted"/>
<dbReference type="RefSeq" id="WP_145906599.1">
    <property type="nucleotide sequence ID" value="NZ_BAAAMZ010000027.1"/>
</dbReference>
<comment type="caution">
    <text evidence="3">The sequence shown here is derived from an EMBL/GenBank/DDBJ whole genome shotgun (WGS) entry which is preliminary data.</text>
</comment>
<dbReference type="Proteomes" id="UP000317940">
    <property type="component" value="Unassembled WGS sequence"/>
</dbReference>
<dbReference type="InterPro" id="IPR039365">
    <property type="entry name" value="IS701-like"/>
</dbReference>
<keyword evidence="4" id="KW-1185">Reference proteome</keyword>
<evidence type="ECO:0000313" key="4">
    <source>
        <dbReference type="Proteomes" id="UP000317940"/>
    </source>
</evidence>
<reference evidence="3 4" key="1">
    <citation type="submission" date="2019-06" db="EMBL/GenBank/DDBJ databases">
        <title>Sequencing the genomes of 1000 actinobacteria strains.</title>
        <authorList>
            <person name="Klenk H.-P."/>
        </authorList>
    </citation>
    <scope>NUCLEOTIDE SEQUENCE [LARGE SCALE GENOMIC DNA]</scope>
    <source>
        <strain evidence="3 4">DSM 44826</strain>
    </source>
</reference>
<dbReference type="OrthoDB" id="3657225at2"/>
<sequence length="396" mass="43610">MQATGVGTRSIDTRSIGTRSIDGDLLADLAEQVFGHLHRADQRRWARIHLIGLLSVSGRKSLREMARAVSGATDSTHGLQQFINSSPWDWKPARDELAAIVEQRVPVRAWTAGILGIPKRGDRSVGVHRRFLPKLGRTVNCQVAAGIFLCSAEQSIPVDWTIFLDEGWDSTESRRRARIPSEVGPQPLCMNVLGLVDAMLARFPGAGVPLVADLRTATDISRLAFELGYRGVEFVAEVAPTQLVQLTAEPRSAGSGPQRPGGATTAADLWDPDGRRHGTTVSSLVRLPGAESSRTPERIHRLLVQRVPGGRSRYWVTSILDRPITEVLVLARHGDRVELALRDLELDYGVADFEGRSYPGWHHHMTMASTAYLYRNLLAPHALRAGRRFEVRGRSA</sequence>
<gene>
    <name evidence="3" type="ORF">FHX73_114383</name>
</gene>
<protein>
    <submittedName>
        <fullName evidence="3">SRSO17 transposase</fullName>
    </submittedName>
</protein>
<feature type="domain" description="Transposase IS701-like DDE" evidence="2">
    <location>
        <begin position="33"/>
        <end position="263"/>
    </location>
</feature>
<evidence type="ECO:0000313" key="3">
    <source>
        <dbReference type="EMBL" id="TWG00504.1"/>
    </source>
</evidence>
<dbReference type="PANTHER" id="PTHR33627:SF1">
    <property type="entry name" value="TRANSPOSASE"/>
    <property type="match status" value="1"/>
</dbReference>
<dbReference type="EMBL" id="VIWT01000001">
    <property type="protein sequence ID" value="TWG00504.1"/>
    <property type="molecule type" value="Genomic_DNA"/>
</dbReference>